<dbReference type="PROSITE" id="PS50005">
    <property type="entry name" value="TPR"/>
    <property type="match status" value="1"/>
</dbReference>
<dbReference type="SMART" id="SM00028">
    <property type="entry name" value="TPR"/>
    <property type="match status" value="5"/>
</dbReference>
<dbReference type="AlphaFoldDB" id="A0A9D1F126"/>
<dbReference type="SUPFAM" id="SSF52540">
    <property type="entry name" value="P-loop containing nucleoside triphosphate hydrolases"/>
    <property type="match status" value="1"/>
</dbReference>
<dbReference type="Gene3D" id="3.40.50.300">
    <property type="entry name" value="P-loop containing nucleotide triphosphate hydrolases"/>
    <property type="match status" value="1"/>
</dbReference>
<accession>A0A9D1F126</accession>
<comment type="caution">
    <text evidence="2">The sequence shown here is derived from an EMBL/GenBank/DDBJ whole genome shotgun (WGS) entry which is preliminary data.</text>
</comment>
<dbReference type="InterPro" id="IPR027417">
    <property type="entry name" value="P-loop_NTPase"/>
</dbReference>
<sequence length="798" mass="92648">MSEAFIDGIVDKKILLKNENNIIDPFLLENNLSQIENIHLFLTSQKTMLLVNGFLGTGKTAVVNYALSFVSSSTAVLNYNCYETTILDDILLSFFEDFKQLALKNIIKQPKAKFDNFTQKIDAYFSCMVTPVVIVLNSFEMVLKDNKREILDFLFHLSRKNNIKIIIISRKFDYDEFKSSDYDRVSILALDKSVFEKLLRSEGVRLIGPVSDELYRYSRGYFFYTKLSLNVIKAHNLNLVDFLKGYTKSFLSYNDFILREALSFVDPVSGHLFRFLTTMRHPVSVNLLKTLNLYNEERIKYFTDNMILSQDKNMIYLQDYYKEISANSIPESVSVKLHRACVDLYNTQLPLKPFERDLLISRQTMRAEIDYHSMFIPQKPAINPVNSVAINSIEYSAEGLSAASEKKEVQNSGEKLKNISFIFETEEDEKKIMSEIADSINKFIDYSNKTLNESETKLSLAGLINSAKKEENEYNFKKAIAFYQRALLKKDDDDFYTFLPTVYTRLAMSYEKLSDWFNALRYYDLALEFFTSAGDTDRCVEMKLAVANIFYITFKHDKAKILIEDILKEKNISAELLIKADMLAATLYNEDLLKSYSYYKNAVESSRSVIDKTLLAELYFKYALCCDELDETEEAVLYYRKCCEIEKNNPHLASALSNLALIFDETGMNELAFKYYVKSLEIDEQNENNNGIYSSAIKLAEMTSRKYPEKAEVYYQKAVKSANLLNENIYKLTVYIEYGDFFMNHKNIKMALNYYLLALNLTDDNKELEQKVHVRLNDLKIRLGSRFEEIKQDIENEK</sequence>
<dbReference type="Gene3D" id="1.25.40.10">
    <property type="entry name" value="Tetratricopeptide repeat domain"/>
    <property type="match status" value="2"/>
</dbReference>
<dbReference type="InterPro" id="IPR011990">
    <property type="entry name" value="TPR-like_helical_dom_sf"/>
</dbReference>
<dbReference type="Pfam" id="PF13181">
    <property type="entry name" value="TPR_8"/>
    <property type="match status" value="2"/>
</dbReference>
<proteinExistence type="predicted"/>
<feature type="repeat" description="TPR" evidence="1">
    <location>
        <begin position="653"/>
        <end position="686"/>
    </location>
</feature>
<evidence type="ECO:0000313" key="3">
    <source>
        <dbReference type="Proteomes" id="UP000823928"/>
    </source>
</evidence>
<protein>
    <submittedName>
        <fullName evidence="2">Tetratricopeptide repeat protein</fullName>
    </submittedName>
</protein>
<dbReference type="SUPFAM" id="SSF48452">
    <property type="entry name" value="TPR-like"/>
    <property type="match status" value="2"/>
</dbReference>
<dbReference type="InterPro" id="IPR019734">
    <property type="entry name" value="TPR_rpt"/>
</dbReference>
<reference evidence="2" key="2">
    <citation type="journal article" date="2021" name="PeerJ">
        <title>Extensive microbial diversity within the chicken gut microbiome revealed by metagenomics and culture.</title>
        <authorList>
            <person name="Gilroy R."/>
            <person name="Ravi A."/>
            <person name="Getino M."/>
            <person name="Pursley I."/>
            <person name="Horton D.L."/>
            <person name="Alikhan N.F."/>
            <person name="Baker D."/>
            <person name="Gharbi K."/>
            <person name="Hall N."/>
            <person name="Watson M."/>
            <person name="Adriaenssens E.M."/>
            <person name="Foster-Nyarko E."/>
            <person name="Jarju S."/>
            <person name="Secka A."/>
            <person name="Antonio M."/>
            <person name="Oren A."/>
            <person name="Chaudhuri R.R."/>
            <person name="La Ragione R."/>
            <person name="Hildebrand F."/>
            <person name="Pallen M.J."/>
        </authorList>
    </citation>
    <scope>NUCLEOTIDE SEQUENCE</scope>
    <source>
        <strain evidence="2">6276</strain>
    </source>
</reference>
<gene>
    <name evidence="2" type="ORF">IAC10_12730</name>
</gene>
<reference evidence="2" key="1">
    <citation type="submission" date="2020-10" db="EMBL/GenBank/DDBJ databases">
        <authorList>
            <person name="Gilroy R."/>
        </authorList>
    </citation>
    <scope>NUCLEOTIDE SEQUENCE</scope>
    <source>
        <strain evidence="2">6276</strain>
    </source>
</reference>
<dbReference type="EMBL" id="DVIU01000260">
    <property type="protein sequence ID" value="HIS37463.1"/>
    <property type="molecule type" value="Genomic_DNA"/>
</dbReference>
<evidence type="ECO:0000256" key="1">
    <source>
        <dbReference type="PROSITE-ProRule" id="PRU00339"/>
    </source>
</evidence>
<name>A0A9D1F126_9BACT</name>
<keyword evidence="1" id="KW-0802">TPR repeat</keyword>
<organism evidence="2 3">
    <name type="scientific">Candidatus Scatousia excrementigallinarum</name>
    <dbReference type="NCBI Taxonomy" id="2840935"/>
    <lineage>
        <taxon>Bacteria</taxon>
        <taxon>Candidatus Scatousia</taxon>
    </lineage>
</organism>
<dbReference type="PANTHER" id="PTHR10098">
    <property type="entry name" value="RAPSYN-RELATED"/>
    <property type="match status" value="1"/>
</dbReference>
<evidence type="ECO:0000313" key="2">
    <source>
        <dbReference type="EMBL" id="HIS37463.1"/>
    </source>
</evidence>
<dbReference type="Proteomes" id="UP000823928">
    <property type="component" value="Unassembled WGS sequence"/>
</dbReference>